<gene>
    <name evidence="1" type="ORF">M9H77_18031</name>
</gene>
<evidence type="ECO:0000313" key="1">
    <source>
        <dbReference type="EMBL" id="KAI5668178.1"/>
    </source>
</evidence>
<accession>A0ACC0B6A8</accession>
<protein>
    <submittedName>
        <fullName evidence="1">Uncharacterized protein</fullName>
    </submittedName>
</protein>
<evidence type="ECO:0000313" key="2">
    <source>
        <dbReference type="Proteomes" id="UP001060085"/>
    </source>
</evidence>
<name>A0ACC0B6A8_CATRO</name>
<proteinExistence type="predicted"/>
<sequence length="100" mass="11784">MTSNFISKLISHHVANDPEIPVLNVIQKVQVLLQTGCTYKRTWYARKFAIKRVFSSRETTFLIQRGHGMHEDFWRDAPYNLTFYPPNMNNQQGRKQGTRL</sequence>
<dbReference type="EMBL" id="CM044704">
    <property type="protein sequence ID" value="KAI5668178.1"/>
    <property type="molecule type" value="Genomic_DNA"/>
</dbReference>
<organism evidence="1 2">
    <name type="scientific">Catharanthus roseus</name>
    <name type="common">Madagascar periwinkle</name>
    <name type="synonym">Vinca rosea</name>
    <dbReference type="NCBI Taxonomy" id="4058"/>
    <lineage>
        <taxon>Eukaryota</taxon>
        <taxon>Viridiplantae</taxon>
        <taxon>Streptophyta</taxon>
        <taxon>Embryophyta</taxon>
        <taxon>Tracheophyta</taxon>
        <taxon>Spermatophyta</taxon>
        <taxon>Magnoliopsida</taxon>
        <taxon>eudicotyledons</taxon>
        <taxon>Gunneridae</taxon>
        <taxon>Pentapetalae</taxon>
        <taxon>asterids</taxon>
        <taxon>lamiids</taxon>
        <taxon>Gentianales</taxon>
        <taxon>Apocynaceae</taxon>
        <taxon>Rauvolfioideae</taxon>
        <taxon>Vinceae</taxon>
        <taxon>Catharanthinae</taxon>
        <taxon>Catharanthus</taxon>
    </lineage>
</organism>
<dbReference type="Proteomes" id="UP001060085">
    <property type="component" value="Linkage Group LG04"/>
</dbReference>
<comment type="caution">
    <text evidence="1">The sequence shown here is derived from an EMBL/GenBank/DDBJ whole genome shotgun (WGS) entry which is preliminary data.</text>
</comment>
<reference evidence="2" key="1">
    <citation type="journal article" date="2023" name="Nat. Plants">
        <title>Single-cell RNA sequencing provides a high-resolution roadmap for understanding the multicellular compartmentation of specialized metabolism.</title>
        <authorList>
            <person name="Sun S."/>
            <person name="Shen X."/>
            <person name="Li Y."/>
            <person name="Li Y."/>
            <person name="Wang S."/>
            <person name="Li R."/>
            <person name="Zhang H."/>
            <person name="Shen G."/>
            <person name="Guo B."/>
            <person name="Wei J."/>
            <person name="Xu J."/>
            <person name="St-Pierre B."/>
            <person name="Chen S."/>
            <person name="Sun C."/>
        </authorList>
    </citation>
    <scope>NUCLEOTIDE SEQUENCE [LARGE SCALE GENOMIC DNA]</scope>
</reference>
<keyword evidence="2" id="KW-1185">Reference proteome</keyword>